<evidence type="ECO:0000259" key="14">
    <source>
        <dbReference type="Pfam" id="PF00593"/>
    </source>
</evidence>
<dbReference type="Proteomes" id="UP000076088">
    <property type="component" value="Chromosome"/>
</dbReference>
<dbReference type="KEGG" id="smaz:LH19_03140"/>
<dbReference type="PANTHER" id="PTHR32552:SF81">
    <property type="entry name" value="TONB-DEPENDENT OUTER MEMBRANE RECEPTOR"/>
    <property type="match status" value="1"/>
</dbReference>
<organism evidence="16 17">
    <name type="scientific">Sphingopyxis macrogoltabida</name>
    <name type="common">Sphingomonas macrogoltabidus</name>
    <dbReference type="NCBI Taxonomy" id="33050"/>
    <lineage>
        <taxon>Bacteria</taxon>
        <taxon>Pseudomonadati</taxon>
        <taxon>Pseudomonadota</taxon>
        <taxon>Alphaproteobacteria</taxon>
        <taxon>Sphingomonadales</taxon>
        <taxon>Sphingomonadaceae</taxon>
        <taxon>Sphingopyxis</taxon>
    </lineage>
</organism>
<dbReference type="GO" id="GO:0009279">
    <property type="term" value="C:cell outer membrane"/>
    <property type="evidence" value="ECO:0007669"/>
    <property type="project" value="UniProtKB-SubCell"/>
</dbReference>
<evidence type="ECO:0000256" key="10">
    <source>
        <dbReference type="ARBA" id="ARBA00023237"/>
    </source>
</evidence>
<keyword evidence="4" id="KW-0410">Iron transport</keyword>
<keyword evidence="9 11" id="KW-0472">Membrane</keyword>
<dbReference type="AlphaFoldDB" id="A0AAC9FF19"/>
<evidence type="ECO:0000256" key="7">
    <source>
        <dbReference type="ARBA" id="ARBA00023065"/>
    </source>
</evidence>
<dbReference type="SUPFAM" id="SSF56935">
    <property type="entry name" value="Porins"/>
    <property type="match status" value="1"/>
</dbReference>
<dbReference type="InterPro" id="IPR039426">
    <property type="entry name" value="TonB-dep_rcpt-like"/>
</dbReference>
<accession>A0AAC9FF19</accession>
<evidence type="ECO:0000313" key="17">
    <source>
        <dbReference type="Proteomes" id="UP000076088"/>
    </source>
</evidence>
<keyword evidence="5 11" id="KW-0812">Transmembrane</keyword>
<evidence type="ECO:0000256" key="4">
    <source>
        <dbReference type="ARBA" id="ARBA00022496"/>
    </source>
</evidence>
<keyword evidence="8 12" id="KW-0798">TonB box</keyword>
<proteinExistence type="inferred from homology"/>
<evidence type="ECO:0000256" key="5">
    <source>
        <dbReference type="ARBA" id="ARBA00022692"/>
    </source>
</evidence>
<protein>
    <recommendedName>
        <fullName evidence="18">TonB-dependent receptor</fullName>
    </recommendedName>
</protein>
<comment type="subcellular location">
    <subcellularLocation>
        <location evidence="1 11">Cell outer membrane</location>
        <topology evidence="1 11">Multi-pass membrane protein</topology>
    </subcellularLocation>
</comment>
<evidence type="ECO:0008006" key="18">
    <source>
        <dbReference type="Google" id="ProtNLM"/>
    </source>
</evidence>
<keyword evidence="13" id="KW-0732">Signal</keyword>
<keyword evidence="6" id="KW-0408">Iron</keyword>
<dbReference type="Gene3D" id="2.40.170.20">
    <property type="entry name" value="TonB-dependent receptor, beta-barrel domain"/>
    <property type="match status" value="1"/>
</dbReference>
<name>A0AAC9FF19_SPHMC</name>
<dbReference type="EMBL" id="CP013344">
    <property type="protein sequence ID" value="AMU88040.1"/>
    <property type="molecule type" value="Genomic_DNA"/>
</dbReference>
<evidence type="ECO:0000313" key="16">
    <source>
        <dbReference type="EMBL" id="AMU88040.1"/>
    </source>
</evidence>
<feature type="domain" description="TonB-dependent receptor-like beta-barrel" evidence="14">
    <location>
        <begin position="325"/>
        <end position="732"/>
    </location>
</feature>
<dbReference type="Pfam" id="PF07715">
    <property type="entry name" value="Plug"/>
    <property type="match status" value="1"/>
</dbReference>
<evidence type="ECO:0000259" key="15">
    <source>
        <dbReference type="Pfam" id="PF07715"/>
    </source>
</evidence>
<dbReference type="InterPro" id="IPR012910">
    <property type="entry name" value="Plug_dom"/>
</dbReference>
<dbReference type="InterPro" id="IPR036942">
    <property type="entry name" value="Beta-barrel_TonB_sf"/>
</dbReference>
<keyword evidence="17" id="KW-1185">Reference proteome</keyword>
<keyword evidence="7" id="KW-0406">Ion transport</keyword>
<dbReference type="RefSeq" id="WP_054724834.1">
    <property type="nucleotide sequence ID" value="NZ_CP009429.1"/>
</dbReference>
<dbReference type="PANTHER" id="PTHR32552">
    <property type="entry name" value="FERRICHROME IRON RECEPTOR-RELATED"/>
    <property type="match status" value="1"/>
</dbReference>
<evidence type="ECO:0000256" key="11">
    <source>
        <dbReference type="PROSITE-ProRule" id="PRU01360"/>
    </source>
</evidence>
<dbReference type="PROSITE" id="PS52016">
    <property type="entry name" value="TONB_DEPENDENT_REC_3"/>
    <property type="match status" value="1"/>
</dbReference>
<reference evidence="16 17" key="2">
    <citation type="journal article" date="2016" name="Genome Announc.">
        <title>Complete Genome Sequence of Sphingopyxis macrogoltabida Strain 203N (NBRC 111659), a Polyethylene Glycol Degrader.</title>
        <authorList>
            <person name="Ohtsubo Y."/>
            <person name="Nonoyama S."/>
            <person name="Nagata Y."/>
            <person name="Numata M."/>
            <person name="Tsuchikane K."/>
            <person name="Hosoyama A."/>
            <person name="Yamazoe A."/>
            <person name="Tsuda M."/>
            <person name="Fujita N."/>
            <person name="Kawai F."/>
        </authorList>
    </citation>
    <scope>NUCLEOTIDE SEQUENCE [LARGE SCALE GENOMIC DNA]</scope>
    <source>
        <strain evidence="16 17">203N</strain>
    </source>
</reference>
<evidence type="ECO:0000256" key="13">
    <source>
        <dbReference type="SAM" id="SignalP"/>
    </source>
</evidence>
<feature type="chain" id="PRO_5042263950" description="TonB-dependent receptor" evidence="13">
    <location>
        <begin position="24"/>
        <end position="768"/>
    </location>
</feature>
<evidence type="ECO:0000256" key="8">
    <source>
        <dbReference type="ARBA" id="ARBA00023077"/>
    </source>
</evidence>
<gene>
    <name evidence="16" type="ORF">ATM17_03110</name>
</gene>
<keyword evidence="10 11" id="KW-0998">Cell outer membrane</keyword>
<feature type="domain" description="TonB-dependent receptor plug" evidence="15">
    <location>
        <begin position="51"/>
        <end position="158"/>
    </location>
</feature>
<evidence type="ECO:0000256" key="2">
    <source>
        <dbReference type="ARBA" id="ARBA00022448"/>
    </source>
</evidence>
<evidence type="ECO:0000256" key="3">
    <source>
        <dbReference type="ARBA" id="ARBA00022452"/>
    </source>
</evidence>
<evidence type="ECO:0000256" key="9">
    <source>
        <dbReference type="ARBA" id="ARBA00023136"/>
    </source>
</evidence>
<sequence>MKKTCLFLLSTACAVAGTMPAAAQQSPAEDAARSGGDDIVVTAQRREEGINDVPIAITAISGDSLERFRFNDATQIVQQIPNMSATNTLGASAPLFSVRGMSNADFNPSSNTPVPIYSDDILINNVTGQGFALFDLQRVEALKGPQGTLFGYNSSAGAIQFISRRPTDSLEGSGSASIAGHGERTLNLAVGGLLVGDSVRGRIAFFGRRDDGDFININNGERIGKDNRWAIRGLLDVDLATNASVLIKAQYGKYNGDPAIRPTEQDVNNLTGETLGGKREIRQELAQYENVEYGELSSRLKVDLGPVGLDLITGYLDIKSGLSTNFFDGTQIGLLDLGYGAGPVQTALYGVQGGTAHSKQFSQEARLTSQTDGPLSFILGAYYLKEKLDGSIWFFAGDDSGAFGYFGNDPAAFLTYSIYKQNLSSFALFSQWDYKFTDKLKLTLGGRVSWDRRSLDLTFANYDGATTFVNGATIDPLHPKFSDVTDLSGLDRTQQKLDWTNWSGRLAIDYQPSPDALLYASLSRGVKSGAFNTAALVDISEANSIGPETVLAYETGVKLTLADRRLQTNLAAFYYDVDNYHQKVVDQFAREFLSSADKVEFYGFEFEATARPIEVLTAKLGAGWQKGKYKRFIEPTGSGPIDRSGNTVPGTGNWTVNGLVRLDLPVANDAALISPQVDFSFVQGSYYSTGNDVKAPQLSPARKTDDFFNLNLRLTLQDADERYGITFFVQNVLDQFRVLRRNPVTFLDNSLSGYSPPRTFGVSINGRF</sequence>
<keyword evidence="3 11" id="KW-1134">Transmembrane beta strand</keyword>
<feature type="signal peptide" evidence="13">
    <location>
        <begin position="1"/>
        <end position="23"/>
    </location>
</feature>
<comment type="similarity">
    <text evidence="11 12">Belongs to the TonB-dependent receptor family.</text>
</comment>
<evidence type="ECO:0000256" key="1">
    <source>
        <dbReference type="ARBA" id="ARBA00004571"/>
    </source>
</evidence>
<evidence type="ECO:0000256" key="6">
    <source>
        <dbReference type="ARBA" id="ARBA00023004"/>
    </source>
</evidence>
<evidence type="ECO:0000256" key="12">
    <source>
        <dbReference type="RuleBase" id="RU003357"/>
    </source>
</evidence>
<dbReference type="Pfam" id="PF00593">
    <property type="entry name" value="TonB_dep_Rec_b-barrel"/>
    <property type="match status" value="1"/>
</dbReference>
<reference evidence="17" key="1">
    <citation type="submission" date="2015-11" db="EMBL/GenBank/DDBJ databases">
        <title>Complete genome sequence of a polyethylene-glycol degrader Sphingopyxis macrogoltabida 203N (NBRC 111659).</title>
        <authorList>
            <person name="Yoshiyuki O."/>
            <person name="Shouta N."/>
            <person name="Nagata Y."/>
            <person name="Numata M."/>
            <person name="Tsuchikane K."/>
            <person name="Hosoyama A."/>
            <person name="Yamazoe A."/>
            <person name="Tsuda M."/>
            <person name="Fujita N."/>
            <person name="Kawai F."/>
        </authorList>
    </citation>
    <scope>NUCLEOTIDE SEQUENCE [LARGE SCALE GENOMIC DNA]</scope>
    <source>
        <strain evidence="17">203N</strain>
    </source>
</reference>
<keyword evidence="2 11" id="KW-0813">Transport</keyword>
<dbReference type="GO" id="GO:0006826">
    <property type="term" value="P:iron ion transport"/>
    <property type="evidence" value="ECO:0007669"/>
    <property type="project" value="UniProtKB-KW"/>
</dbReference>
<dbReference type="InterPro" id="IPR000531">
    <property type="entry name" value="Beta-barrel_TonB"/>
</dbReference>